<dbReference type="PANTHER" id="PTHR43124">
    <property type="entry name" value="PURINE EFFLUX PUMP PBUE"/>
    <property type="match status" value="1"/>
</dbReference>
<dbReference type="GO" id="GO:0022857">
    <property type="term" value="F:transmembrane transporter activity"/>
    <property type="evidence" value="ECO:0007669"/>
    <property type="project" value="InterPro"/>
</dbReference>
<name>A0A9X3BWQ7_9MYCO</name>
<comment type="caution">
    <text evidence="9">The sequence shown here is derived from an EMBL/GenBank/DDBJ whole genome shotgun (WGS) entry which is preliminary data.</text>
</comment>
<dbReference type="CDD" id="cd17324">
    <property type="entry name" value="MFS_NepI_like"/>
    <property type="match status" value="1"/>
</dbReference>
<dbReference type="PANTHER" id="PTHR43124:SF3">
    <property type="entry name" value="CHLORAMPHENICOL EFFLUX PUMP RV0191"/>
    <property type="match status" value="1"/>
</dbReference>
<dbReference type="GO" id="GO:0005886">
    <property type="term" value="C:plasma membrane"/>
    <property type="evidence" value="ECO:0007669"/>
    <property type="project" value="UniProtKB-SubCell"/>
</dbReference>
<evidence type="ECO:0000256" key="1">
    <source>
        <dbReference type="ARBA" id="ARBA00004651"/>
    </source>
</evidence>
<dbReference type="InterPro" id="IPR011701">
    <property type="entry name" value="MFS"/>
</dbReference>
<evidence type="ECO:0000256" key="5">
    <source>
        <dbReference type="ARBA" id="ARBA00023136"/>
    </source>
</evidence>
<dbReference type="PROSITE" id="PS50850">
    <property type="entry name" value="MFS"/>
    <property type="match status" value="1"/>
</dbReference>
<organism evidence="9 10">
    <name type="scientific">[Mycobacterium] manitobense</name>
    <dbReference type="NCBI Taxonomy" id="190147"/>
    <lineage>
        <taxon>Bacteria</taxon>
        <taxon>Bacillati</taxon>
        <taxon>Actinomycetota</taxon>
        <taxon>Actinomycetes</taxon>
        <taxon>Mycobacteriales</taxon>
        <taxon>Mycobacteriaceae</taxon>
        <taxon>Mycolicibacterium</taxon>
    </lineage>
</organism>
<evidence type="ECO:0000256" key="7">
    <source>
        <dbReference type="SAM" id="Phobius"/>
    </source>
</evidence>
<dbReference type="InterPro" id="IPR036259">
    <property type="entry name" value="MFS_trans_sf"/>
</dbReference>
<dbReference type="InterPro" id="IPR020846">
    <property type="entry name" value="MFS_dom"/>
</dbReference>
<keyword evidence="3 7" id="KW-0812">Transmembrane</keyword>
<gene>
    <name evidence="9" type="ORF">H7I41_24035</name>
</gene>
<dbReference type="InterPro" id="IPR050189">
    <property type="entry name" value="MFS_Efflux_Transporters"/>
</dbReference>
<evidence type="ECO:0000256" key="6">
    <source>
        <dbReference type="SAM" id="MobiDB-lite"/>
    </source>
</evidence>
<evidence type="ECO:0000313" key="9">
    <source>
        <dbReference type="EMBL" id="MCV7172998.1"/>
    </source>
</evidence>
<dbReference type="EMBL" id="JACKSJ010000221">
    <property type="protein sequence ID" value="MCV7172998.1"/>
    <property type="molecule type" value="Genomic_DNA"/>
</dbReference>
<keyword evidence="4 7" id="KW-1133">Transmembrane helix</keyword>
<feature type="transmembrane region" description="Helical" evidence="7">
    <location>
        <begin position="88"/>
        <end position="113"/>
    </location>
</feature>
<feature type="transmembrane region" description="Helical" evidence="7">
    <location>
        <begin position="254"/>
        <end position="271"/>
    </location>
</feature>
<feature type="transmembrane region" description="Helical" evidence="7">
    <location>
        <begin position="52"/>
        <end position="76"/>
    </location>
</feature>
<dbReference type="Gene3D" id="1.20.1250.20">
    <property type="entry name" value="MFS general substrate transporter like domains"/>
    <property type="match status" value="2"/>
</dbReference>
<feature type="transmembrane region" description="Helical" evidence="7">
    <location>
        <begin position="119"/>
        <end position="137"/>
    </location>
</feature>
<evidence type="ECO:0000259" key="8">
    <source>
        <dbReference type="PROSITE" id="PS50850"/>
    </source>
</evidence>
<evidence type="ECO:0000256" key="2">
    <source>
        <dbReference type="ARBA" id="ARBA00022475"/>
    </source>
</evidence>
<dbReference type="Pfam" id="PF07690">
    <property type="entry name" value="MFS_1"/>
    <property type="match status" value="2"/>
</dbReference>
<feature type="region of interest" description="Disordered" evidence="6">
    <location>
        <begin position="413"/>
        <end position="434"/>
    </location>
</feature>
<evidence type="ECO:0000256" key="4">
    <source>
        <dbReference type="ARBA" id="ARBA00022989"/>
    </source>
</evidence>
<dbReference type="Proteomes" id="UP001140293">
    <property type="component" value="Unassembled WGS sequence"/>
</dbReference>
<feature type="transmembrane region" description="Helical" evidence="7">
    <location>
        <begin position="173"/>
        <end position="195"/>
    </location>
</feature>
<proteinExistence type="predicted"/>
<dbReference type="AlphaFoldDB" id="A0A9X3BWQ7"/>
<feature type="transmembrane region" description="Helical" evidence="7">
    <location>
        <begin position="373"/>
        <end position="393"/>
    </location>
</feature>
<dbReference type="RefSeq" id="WP_276009581.1">
    <property type="nucleotide sequence ID" value="NZ_JACKSJ010000221.1"/>
</dbReference>
<evidence type="ECO:0000256" key="3">
    <source>
        <dbReference type="ARBA" id="ARBA00022692"/>
    </source>
</evidence>
<reference evidence="9" key="2">
    <citation type="journal article" date="2022" name="BMC Genomics">
        <title>Comparative genome analysis of mycobacteria focusing on tRNA and non-coding RNA.</title>
        <authorList>
            <person name="Behra P.R.K."/>
            <person name="Pettersson B.M.F."/>
            <person name="Ramesh M."/>
            <person name="Das S."/>
            <person name="Dasgupta S."/>
            <person name="Kirsebom L.A."/>
        </authorList>
    </citation>
    <scope>NUCLEOTIDE SEQUENCE</scope>
    <source>
        <strain evidence="9">DSM 44615</strain>
    </source>
</reference>
<feature type="transmembrane region" description="Helical" evidence="7">
    <location>
        <begin position="309"/>
        <end position="334"/>
    </location>
</feature>
<accession>A0A9X3BWQ7</accession>
<reference evidence="9" key="1">
    <citation type="submission" date="2020-07" db="EMBL/GenBank/DDBJ databases">
        <authorList>
            <person name="Pettersson B.M.F."/>
            <person name="Behra P.R.K."/>
            <person name="Ramesh M."/>
            <person name="Das S."/>
            <person name="Dasgupta S."/>
            <person name="Kirsebom L.A."/>
        </authorList>
    </citation>
    <scope>NUCLEOTIDE SEQUENCE</scope>
    <source>
        <strain evidence="9">DSM 44615</strain>
    </source>
</reference>
<evidence type="ECO:0000313" key="10">
    <source>
        <dbReference type="Proteomes" id="UP001140293"/>
    </source>
</evidence>
<keyword evidence="10" id="KW-1185">Reference proteome</keyword>
<feature type="transmembrane region" description="Helical" evidence="7">
    <location>
        <begin position="283"/>
        <end position="303"/>
    </location>
</feature>
<feature type="transmembrane region" description="Helical" evidence="7">
    <location>
        <begin position="346"/>
        <end position="367"/>
    </location>
</feature>
<protein>
    <submittedName>
        <fullName evidence="9">MFS transporter</fullName>
    </submittedName>
</protein>
<keyword evidence="5 7" id="KW-0472">Membrane</keyword>
<dbReference type="SUPFAM" id="SSF103473">
    <property type="entry name" value="MFS general substrate transporter"/>
    <property type="match status" value="1"/>
</dbReference>
<feature type="transmembrane region" description="Helical" evidence="7">
    <location>
        <begin position="149"/>
        <end position="167"/>
    </location>
</feature>
<comment type="subcellular location">
    <subcellularLocation>
        <location evidence="1">Cell membrane</location>
        <topology evidence="1">Multi-pass membrane protein</topology>
    </subcellularLocation>
</comment>
<sequence length="453" mass="46049">MTVDIRHPTPTAAWTPRTATSLAVLAAAAFTYVTAEILPVAALPAIAADLDVSAALVGTLLAGYALVAAVTTVPLVRWTSHWPRRRTLLVTLVCLAVSQIICATAPTFAVLAGGRLLCALTHGLMWSVIAPIAARLVPADHAGRATAAVYSGTALALVVGNPLTAAISELSGWRVAVLMVAAAATAVLLGARAVLPPLPSMAGTVCRTGRRHVAGGRSRALSALTLVGVTGHFVSYTFIVVILREVIGMRGPHLAWLLAAFGIAGLLSMAATARAGDRDPRTAVLCGLTLLATAFGVLAWTAADGRAALIGAVAVLVWGATSTALPPMLQAAVIRSAPEDPDAASGRYVTAFQVGIMAGALAAGVLYEWAGPVGLLTASAVLIGAALGGVLAVRDLFGVPSAIAGGNAGNVLSDQHRSSASRPPADAADEPPREAVAGPCAVRDWFRALCNWR</sequence>
<feature type="transmembrane region" description="Helical" evidence="7">
    <location>
        <begin position="220"/>
        <end position="242"/>
    </location>
</feature>
<feature type="domain" description="Major facilitator superfamily (MFS) profile" evidence="8">
    <location>
        <begin position="20"/>
        <end position="396"/>
    </location>
</feature>
<feature type="transmembrane region" description="Helical" evidence="7">
    <location>
        <begin position="21"/>
        <end position="46"/>
    </location>
</feature>
<keyword evidence="2" id="KW-1003">Cell membrane</keyword>